<evidence type="ECO:0000256" key="1">
    <source>
        <dbReference type="ARBA" id="ARBA00004370"/>
    </source>
</evidence>
<accession>A0A9D6L4K6</accession>
<dbReference type="Proteomes" id="UP000807850">
    <property type="component" value="Unassembled WGS sequence"/>
</dbReference>
<keyword evidence="3" id="KW-0732">Signal</keyword>
<reference evidence="5" key="1">
    <citation type="submission" date="2020-07" db="EMBL/GenBank/DDBJ databases">
        <title>Huge and variable diversity of episymbiotic CPR bacteria and DPANN archaea in groundwater ecosystems.</title>
        <authorList>
            <person name="He C.Y."/>
            <person name="Keren R."/>
            <person name="Whittaker M."/>
            <person name="Farag I.F."/>
            <person name="Doudna J."/>
            <person name="Cate J.H.D."/>
            <person name="Banfield J.F."/>
        </authorList>
    </citation>
    <scope>NUCLEOTIDE SEQUENCE</scope>
    <source>
        <strain evidence="5">NC_groundwater_928_Pr1_S-0.2um_72_17</strain>
    </source>
</reference>
<dbReference type="GO" id="GO:0019867">
    <property type="term" value="C:outer membrane"/>
    <property type="evidence" value="ECO:0007669"/>
    <property type="project" value="InterPro"/>
</dbReference>
<comment type="caution">
    <text evidence="5">The sequence shown here is derived from an EMBL/GenBank/DDBJ whole genome shotgun (WGS) entry which is preliminary data.</text>
</comment>
<dbReference type="Pfam" id="PF01103">
    <property type="entry name" value="Omp85"/>
    <property type="match status" value="1"/>
</dbReference>
<evidence type="ECO:0000256" key="2">
    <source>
        <dbReference type="ARBA" id="ARBA00023136"/>
    </source>
</evidence>
<sequence length="431" mass="48091">MTLARTIRSSVMLLIAVLLCAAVAPAAGAALLAAAAPETLEFTPKERDTGAVFARGPAVEDEEWMRAPFGEGLLTTREQWSGDRRRTELLVDYNRVDRLRLGVSGQMQVANAMAPRLGGRIEYAFGRERLLYGLQLEQPIAPPGRVAVGVSVVRRTDHLDLHQVDDAENTLALLLGHYDDRDYFEREGIGGYLTWRVPDFSTVSVHLRRDQYRSLPLDPRTRSWFHRSRPWRDNPAIDDGETRTLSLRLEHAARPGRHRHAGLYHWLDVEWADHGLGGDFQYVRMLGDVRSVMRLSPATTLNLRLVAGHTASGTLPRQKAFVTGGVDGLRAHPFDAFRGDQIALTQAEYSIGLWRRRHGSLRGGIAAIAFLDAGTAWSDPAHRWNLGDRHIATDGGVGLATAEDRLRVYLARDLQRSDGGIVLTVRFHRPF</sequence>
<dbReference type="AlphaFoldDB" id="A0A9D6L4K6"/>
<dbReference type="InterPro" id="IPR000184">
    <property type="entry name" value="Bac_surfAg_D15"/>
</dbReference>
<protein>
    <submittedName>
        <fullName evidence="5">BamA/TamA family outer membrane protein</fullName>
    </submittedName>
</protein>
<keyword evidence="2" id="KW-0472">Membrane</keyword>
<name>A0A9D6L4K6_UNCEI</name>
<evidence type="ECO:0000313" key="5">
    <source>
        <dbReference type="EMBL" id="MBI3539712.1"/>
    </source>
</evidence>
<feature type="signal peptide" evidence="3">
    <location>
        <begin position="1"/>
        <end position="29"/>
    </location>
</feature>
<evidence type="ECO:0000256" key="3">
    <source>
        <dbReference type="SAM" id="SignalP"/>
    </source>
</evidence>
<dbReference type="EMBL" id="JACQAY010000173">
    <property type="protein sequence ID" value="MBI3539712.1"/>
    <property type="molecule type" value="Genomic_DNA"/>
</dbReference>
<proteinExistence type="predicted"/>
<feature type="domain" description="Bacterial surface antigen (D15)" evidence="4">
    <location>
        <begin position="260"/>
        <end position="399"/>
    </location>
</feature>
<organism evidence="5 6">
    <name type="scientific">Eiseniibacteriota bacterium</name>
    <dbReference type="NCBI Taxonomy" id="2212470"/>
    <lineage>
        <taxon>Bacteria</taxon>
        <taxon>Candidatus Eiseniibacteriota</taxon>
    </lineage>
</organism>
<evidence type="ECO:0000313" key="6">
    <source>
        <dbReference type="Proteomes" id="UP000807850"/>
    </source>
</evidence>
<gene>
    <name evidence="5" type="ORF">HY076_05515</name>
</gene>
<comment type="subcellular location">
    <subcellularLocation>
        <location evidence="1">Membrane</location>
    </subcellularLocation>
</comment>
<feature type="chain" id="PRO_5038584798" evidence="3">
    <location>
        <begin position="30"/>
        <end position="431"/>
    </location>
</feature>
<dbReference type="Gene3D" id="2.40.160.50">
    <property type="entry name" value="membrane protein fhac: a member of the omp85/tpsb transporter family"/>
    <property type="match status" value="1"/>
</dbReference>
<evidence type="ECO:0000259" key="4">
    <source>
        <dbReference type="Pfam" id="PF01103"/>
    </source>
</evidence>